<evidence type="ECO:0000313" key="2">
    <source>
        <dbReference type="Proteomes" id="UP000051677"/>
    </source>
</evidence>
<dbReference type="Proteomes" id="UP000051677">
    <property type="component" value="Unassembled WGS sequence"/>
</dbReference>
<evidence type="ECO:0000313" key="1">
    <source>
        <dbReference type="EMBL" id="KQH78457.1"/>
    </source>
</evidence>
<proteinExistence type="predicted"/>
<comment type="caution">
    <text evidence="1">The sequence shown here is derived from an EMBL/GenBank/DDBJ whole genome shotgun (WGS) entry which is preliminary data.</text>
</comment>
<accession>A0A0Q2LR67</accession>
<reference evidence="1 2" key="1">
    <citation type="submission" date="2015-10" db="EMBL/GenBank/DDBJ databases">
        <title>Mycobacterium gordonae draft genome assembly.</title>
        <authorList>
            <person name="Ustinova V."/>
            <person name="Smirnova T."/>
            <person name="Blagodatskikh K."/>
            <person name="Varlamov D."/>
            <person name="Larionova E."/>
            <person name="Chernousova L."/>
        </authorList>
    </citation>
    <scope>NUCLEOTIDE SEQUENCE [LARGE SCALE GENOMIC DNA]</scope>
    <source>
        <strain evidence="1 2">CTRI 14-8773</strain>
    </source>
</reference>
<dbReference type="OrthoDB" id="4308266at2"/>
<dbReference type="EMBL" id="LKTM01000212">
    <property type="protein sequence ID" value="KQH78457.1"/>
    <property type="molecule type" value="Genomic_DNA"/>
</dbReference>
<gene>
    <name evidence="1" type="ORF">AO501_01095</name>
</gene>
<sequence length="627" mass="68642">MPRKNDRKIDADSPDTRTSAMSAPLAIVGIRRLEKPAQNGVTRVCELDPSSYSHSKLAGQLADQWIEVAGGRSSSVIDLHRQAVDSYLRFVEKAETPDFNLSLKPEYVVETLVDWSKWLIAKYRESSVMPYRMASVVQAQLAGAVSDGVITDAVLSAVAQGPCLIAKPEEQPLDEFSEDELQQLVIAARAHVRALRKLRKWAEKAVAEYDAGLLTDAIHQRLGQMLKMAAQLELVAELEIVEPAILELFPAEAHQLFTLGPFGYSRRFAAVRWCYRSLFPMRADLIPFRVLLMAGTGASADEISSLTLSDVEWPDDGVRLQMTKARAGRSKGRFFPGSAQRNGWDVPSVVAALRSFGEPARTVSEDCRNQLWVSVTLGSYHGMYRVTPVDSNKDRLSRWIESVQGLHATGEISVPHDLRRIRKTKVTQRAIELRGVMADIAGDDHTTQVFFSSYGHTTTLKVYAAEVISRFQSTLAEAVKTGFHAFLDERARVDAGTLKAALPIDSTQASDIKSGALDMGLVDCQNPYASPFTTKGKLCASAPLSCLMCENAVVFTDHLPNIIALMKAMDAARTSMGPEEWIATWGAQYGAAQALIAALPASIRHTAEQGSSSVAVDLPAWAPRGTQ</sequence>
<name>A0A0Q2LR67_MYCGO</name>
<organism evidence="1 2">
    <name type="scientific">Mycobacterium gordonae</name>
    <dbReference type="NCBI Taxonomy" id="1778"/>
    <lineage>
        <taxon>Bacteria</taxon>
        <taxon>Bacillati</taxon>
        <taxon>Actinomycetota</taxon>
        <taxon>Actinomycetes</taxon>
        <taxon>Mycobacteriales</taxon>
        <taxon>Mycobacteriaceae</taxon>
        <taxon>Mycobacterium</taxon>
    </lineage>
</organism>
<protein>
    <submittedName>
        <fullName evidence="1">Uncharacterized protein</fullName>
    </submittedName>
</protein>
<dbReference type="AlphaFoldDB" id="A0A0Q2LR67"/>